<dbReference type="GO" id="GO:0005524">
    <property type="term" value="F:ATP binding"/>
    <property type="evidence" value="ECO:0007669"/>
    <property type="project" value="UniProtKB-KW"/>
</dbReference>
<feature type="compositionally biased region" description="Polar residues" evidence="10">
    <location>
        <begin position="514"/>
        <end position="526"/>
    </location>
</feature>
<protein>
    <recommendedName>
        <fullName evidence="13">Malectin-like domain-containing protein</fullName>
    </recommendedName>
</protein>
<name>A0A811M9W0_9POAL</name>
<evidence type="ECO:0000256" key="9">
    <source>
        <dbReference type="ARBA" id="ARBA00023180"/>
    </source>
</evidence>
<dbReference type="PANTHER" id="PTHR34590">
    <property type="entry name" value="OS03G0124300 PROTEIN-RELATED"/>
    <property type="match status" value="1"/>
</dbReference>
<organism evidence="14 15">
    <name type="scientific">Miscanthus lutarioriparius</name>
    <dbReference type="NCBI Taxonomy" id="422564"/>
    <lineage>
        <taxon>Eukaryota</taxon>
        <taxon>Viridiplantae</taxon>
        <taxon>Streptophyta</taxon>
        <taxon>Embryophyta</taxon>
        <taxon>Tracheophyta</taxon>
        <taxon>Spermatophyta</taxon>
        <taxon>Magnoliopsida</taxon>
        <taxon>Liliopsida</taxon>
        <taxon>Poales</taxon>
        <taxon>Poaceae</taxon>
        <taxon>PACMAD clade</taxon>
        <taxon>Panicoideae</taxon>
        <taxon>Andropogonodae</taxon>
        <taxon>Andropogoneae</taxon>
        <taxon>Saccharinae</taxon>
        <taxon>Miscanthus</taxon>
    </lineage>
</organism>
<keyword evidence="5" id="KW-0547">Nucleotide-binding</keyword>
<dbReference type="InterPro" id="IPR045272">
    <property type="entry name" value="ANXUR1/2-like"/>
</dbReference>
<comment type="subcellular location">
    <subcellularLocation>
        <location evidence="1">Membrane</location>
        <topology evidence="1">Single-pass type I membrane protein</topology>
    </subcellularLocation>
</comment>
<evidence type="ECO:0000256" key="11">
    <source>
        <dbReference type="SAM" id="Phobius"/>
    </source>
</evidence>
<keyword evidence="7 11" id="KW-1133">Transmembrane helix</keyword>
<dbReference type="Gene3D" id="1.10.510.10">
    <property type="entry name" value="Transferase(Phosphotransferase) domain 1"/>
    <property type="match status" value="1"/>
</dbReference>
<evidence type="ECO:0000256" key="2">
    <source>
        <dbReference type="ARBA" id="ARBA00022679"/>
    </source>
</evidence>
<keyword evidence="3 11" id="KW-0812">Transmembrane</keyword>
<dbReference type="Gene3D" id="2.60.120.430">
    <property type="entry name" value="Galactose-binding lectin"/>
    <property type="match status" value="2"/>
</dbReference>
<dbReference type="EMBL" id="CAJGYO010000001">
    <property type="protein sequence ID" value="CAD6203153.1"/>
    <property type="molecule type" value="Genomic_DNA"/>
</dbReference>
<keyword evidence="2" id="KW-0808">Transferase</keyword>
<accession>A0A811M9W0</accession>
<evidence type="ECO:0000256" key="3">
    <source>
        <dbReference type="ARBA" id="ARBA00022692"/>
    </source>
</evidence>
<comment type="caution">
    <text evidence="14">The sequence shown here is derived from an EMBL/GenBank/DDBJ whole genome shotgun (WGS) entry which is preliminary data.</text>
</comment>
<evidence type="ECO:0000313" key="15">
    <source>
        <dbReference type="Proteomes" id="UP000604825"/>
    </source>
</evidence>
<reference evidence="14" key="1">
    <citation type="submission" date="2020-10" db="EMBL/GenBank/DDBJ databases">
        <authorList>
            <person name="Han B."/>
            <person name="Lu T."/>
            <person name="Zhao Q."/>
            <person name="Huang X."/>
            <person name="Zhao Y."/>
        </authorList>
    </citation>
    <scope>NUCLEOTIDE SEQUENCE</scope>
</reference>
<evidence type="ECO:0000256" key="5">
    <source>
        <dbReference type="ARBA" id="ARBA00022741"/>
    </source>
</evidence>
<evidence type="ECO:0000256" key="10">
    <source>
        <dbReference type="SAM" id="MobiDB-lite"/>
    </source>
</evidence>
<sequence length="574" mass="60787">MARPVLDMLLQVAVVLSALLAAARAAFTPADNYLVLCGTAANATVDGRTFLGDASLPASVLSAPRGSEANASAMGSASSSDDPALYQYARVFAAPSSYTFAVKTPGRHFVRLHFFPFRYQSGDLAADARFSVSVQGLVIIDGYAPVNGTAVVREFSVNVAGGTLAIAFTPTPTGKVAFVNAIEVVSHPDNLFADTAQKVNPMGQYTGLSTQALETVHRVNMGSPKITPRNDTLGRTWLPDESFLVDSSVTVHRDVPPLTLRWTAGFATAETAPDMVYATATEINTTLMSASTISVQFNMTWKLQATPGSAYLLRLHFCDIVSKAANVLVFNVYVGGWAVLPDYEISRDTYGIQAVPLYKDFVLSAKDAKGNITVSIGTSTLGNADPDGVLNGLEIMRMIGSTGGGGAASSQSGSKKTTIAIVAGSAVAGATVMMAVALIVLTMVNLAEWATQRLKNGELDSIVDQRIAVSIRPESLKKFVDTAEKCLAEYGVERPAMGDVLWCLEFALQLQEASPDSSGTDSTQLVPRSASRFHRNQSTVSDGTEATVSANLGDLDGMSMTRVFSKMIKSEEAR</sequence>
<evidence type="ECO:0000259" key="13">
    <source>
        <dbReference type="Pfam" id="PF12819"/>
    </source>
</evidence>
<dbReference type="FunFam" id="2.60.120.430:FF:000005">
    <property type="entry name" value="Putative receptor-like protein kinase"/>
    <property type="match status" value="1"/>
</dbReference>
<keyword evidence="8 11" id="KW-0472">Membrane</keyword>
<keyword evidence="15" id="KW-1185">Reference proteome</keyword>
<dbReference type="GO" id="GO:0004714">
    <property type="term" value="F:transmembrane receptor protein tyrosine kinase activity"/>
    <property type="evidence" value="ECO:0007669"/>
    <property type="project" value="InterPro"/>
</dbReference>
<dbReference type="PANTHER" id="PTHR34590:SF10">
    <property type="entry name" value="RECEPTOR-LIKE PROTEIN KINASE HERK 1"/>
    <property type="match status" value="1"/>
</dbReference>
<evidence type="ECO:0000256" key="12">
    <source>
        <dbReference type="SAM" id="SignalP"/>
    </source>
</evidence>
<keyword evidence="6" id="KW-0067">ATP-binding</keyword>
<gene>
    <name evidence="14" type="ORF">NCGR_LOCUS1366</name>
</gene>
<feature type="signal peptide" evidence="12">
    <location>
        <begin position="1"/>
        <end position="25"/>
    </location>
</feature>
<feature type="chain" id="PRO_5032318214" description="Malectin-like domain-containing protein" evidence="12">
    <location>
        <begin position="26"/>
        <end position="574"/>
    </location>
</feature>
<dbReference type="FunFam" id="2.60.120.430:FF:000001">
    <property type="entry name" value="Receptor-like protein kinase FERONIA"/>
    <property type="match status" value="1"/>
</dbReference>
<feature type="domain" description="Malectin-like" evidence="13">
    <location>
        <begin position="37"/>
        <end position="397"/>
    </location>
</feature>
<keyword evidence="9" id="KW-0325">Glycoprotein</keyword>
<feature type="transmembrane region" description="Helical" evidence="11">
    <location>
        <begin position="419"/>
        <end position="446"/>
    </location>
</feature>
<dbReference type="AlphaFoldDB" id="A0A811M9W0"/>
<proteinExistence type="predicted"/>
<evidence type="ECO:0000256" key="8">
    <source>
        <dbReference type="ARBA" id="ARBA00023136"/>
    </source>
</evidence>
<evidence type="ECO:0000313" key="14">
    <source>
        <dbReference type="EMBL" id="CAD6203153.1"/>
    </source>
</evidence>
<evidence type="ECO:0000256" key="4">
    <source>
        <dbReference type="ARBA" id="ARBA00022729"/>
    </source>
</evidence>
<feature type="region of interest" description="Disordered" evidence="10">
    <location>
        <begin position="514"/>
        <end position="544"/>
    </location>
</feature>
<keyword evidence="4 12" id="KW-0732">Signal</keyword>
<evidence type="ECO:0000256" key="6">
    <source>
        <dbReference type="ARBA" id="ARBA00022840"/>
    </source>
</evidence>
<dbReference type="Proteomes" id="UP000604825">
    <property type="component" value="Unassembled WGS sequence"/>
</dbReference>
<evidence type="ECO:0000256" key="1">
    <source>
        <dbReference type="ARBA" id="ARBA00004479"/>
    </source>
</evidence>
<dbReference type="Pfam" id="PF12819">
    <property type="entry name" value="Malectin_like"/>
    <property type="match status" value="1"/>
</dbReference>
<dbReference type="InterPro" id="IPR024788">
    <property type="entry name" value="Malectin-like_Carb-bd_dom"/>
</dbReference>
<dbReference type="GO" id="GO:0016020">
    <property type="term" value="C:membrane"/>
    <property type="evidence" value="ECO:0007669"/>
    <property type="project" value="UniProtKB-SubCell"/>
</dbReference>
<evidence type="ECO:0000256" key="7">
    <source>
        <dbReference type="ARBA" id="ARBA00022989"/>
    </source>
</evidence>
<dbReference type="OrthoDB" id="640180at2759"/>